<name>A0A8T7M8P8_9CHLR</name>
<dbReference type="Pfam" id="PF00498">
    <property type="entry name" value="FHA"/>
    <property type="match status" value="1"/>
</dbReference>
<dbReference type="PROSITE" id="PS50005">
    <property type="entry name" value="TPR"/>
    <property type="match status" value="1"/>
</dbReference>
<gene>
    <name evidence="3" type="ORF">HXX08_21745</name>
    <name evidence="4" type="ORF">OZ401_004033</name>
</gene>
<evidence type="ECO:0000313" key="3">
    <source>
        <dbReference type="EMBL" id="NWJ48489.1"/>
    </source>
</evidence>
<dbReference type="PROSITE" id="PS50006">
    <property type="entry name" value="FHA_DOMAIN"/>
    <property type="match status" value="1"/>
</dbReference>
<proteinExistence type="predicted"/>
<dbReference type="InterPro" id="IPR011990">
    <property type="entry name" value="TPR-like_helical_dom_sf"/>
</dbReference>
<accession>A0A8T7M8P8</accession>
<dbReference type="InterPro" id="IPR019734">
    <property type="entry name" value="TPR_rpt"/>
</dbReference>
<protein>
    <submittedName>
        <fullName evidence="3">FHA domain-containing protein</fullName>
    </submittedName>
</protein>
<keyword evidence="6" id="KW-1185">Reference proteome</keyword>
<dbReference type="PANTHER" id="PTHR23308">
    <property type="entry name" value="NUCLEAR INHIBITOR OF PROTEIN PHOSPHATASE-1"/>
    <property type="match status" value="1"/>
</dbReference>
<evidence type="ECO:0000313" key="5">
    <source>
        <dbReference type="Proteomes" id="UP000521676"/>
    </source>
</evidence>
<feature type="repeat" description="TPR" evidence="1">
    <location>
        <begin position="183"/>
        <end position="216"/>
    </location>
</feature>
<dbReference type="AlphaFoldDB" id="A0A8T7M8P8"/>
<dbReference type="InterPro" id="IPR050923">
    <property type="entry name" value="Cell_Proc_Reg/RNA_Proc"/>
</dbReference>
<dbReference type="CDD" id="cd00060">
    <property type="entry name" value="FHA"/>
    <property type="match status" value="1"/>
</dbReference>
<dbReference type="InterPro" id="IPR008984">
    <property type="entry name" value="SMAD_FHA_dom_sf"/>
</dbReference>
<evidence type="ECO:0000313" key="6">
    <source>
        <dbReference type="Proteomes" id="UP001431572"/>
    </source>
</evidence>
<keyword evidence="1" id="KW-0802">TPR repeat</keyword>
<reference evidence="3 5" key="1">
    <citation type="submission" date="2020-06" db="EMBL/GenBank/DDBJ databases">
        <title>Anoxygenic phototrophic Chloroflexota member uses a Type I reaction center.</title>
        <authorList>
            <person name="Tsuji J.M."/>
            <person name="Shaw N.A."/>
            <person name="Nagashima S."/>
            <person name="Venkiteswaran J."/>
            <person name="Schiff S.L."/>
            <person name="Hanada S."/>
            <person name="Tank M."/>
            <person name="Neufeld J.D."/>
        </authorList>
    </citation>
    <scope>NUCLEOTIDE SEQUENCE [LARGE SCALE GENOMIC DNA]</scope>
    <source>
        <strain evidence="3">L227-S17</strain>
    </source>
</reference>
<dbReference type="Gene3D" id="1.25.40.10">
    <property type="entry name" value="Tetratricopeptide repeat domain"/>
    <property type="match status" value="1"/>
</dbReference>
<feature type="domain" description="FHA" evidence="2">
    <location>
        <begin position="309"/>
        <end position="358"/>
    </location>
</feature>
<dbReference type="RefSeq" id="WP_341470326.1">
    <property type="nucleotide sequence ID" value="NZ_CP128400.1"/>
</dbReference>
<evidence type="ECO:0000259" key="2">
    <source>
        <dbReference type="PROSITE" id="PS50006"/>
    </source>
</evidence>
<dbReference type="SMART" id="SM00240">
    <property type="entry name" value="FHA"/>
    <property type="match status" value="1"/>
</dbReference>
<dbReference type="SUPFAM" id="SSF49879">
    <property type="entry name" value="SMAD/FHA domain"/>
    <property type="match status" value="1"/>
</dbReference>
<dbReference type="Proteomes" id="UP001431572">
    <property type="component" value="Chromosome 2"/>
</dbReference>
<dbReference type="SUPFAM" id="SSF48452">
    <property type="entry name" value="TPR-like"/>
    <property type="match status" value="1"/>
</dbReference>
<dbReference type="InterPro" id="IPR000253">
    <property type="entry name" value="FHA_dom"/>
</dbReference>
<organism evidence="3 5">
    <name type="scientific">Candidatus Chlorohelix allophototropha</name>
    <dbReference type="NCBI Taxonomy" id="3003348"/>
    <lineage>
        <taxon>Bacteria</taxon>
        <taxon>Bacillati</taxon>
        <taxon>Chloroflexota</taxon>
        <taxon>Chloroflexia</taxon>
        <taxon>Candidatus Chloroheliales</taxon>
        <taxon>Candidatus Chloroheliaceae</taxon>
        <taxon>Candidatus Chlorohelix</taxon>
    </lineage>
</organism>
<reference evidence="4" key="2">
    <citation type="journal article" date="2024" name="Nature">
        <title>Anoxygenic phototroph of the Chloroflexota uses a type I reaction centre.</title>
        <authorList>
            <person name="Tsuji J.M."/>
            <person name="Shaw N.A."/>
            <person name="Nagashima S."/>
            <person name="Venkiteswaran J.J."/>
            <person name="Schiff S.L."/>
            <person name="Watanabe T."/>
            <person name="Fukui M."/>
            <person name="Hanada S."/>
            <person name="Tank M."/>
            <person name="Neufeld J.D."/>
        </authorList>
    </citation>
    <scope>NUCLEOTIDE SEQUENCE</scope>
    <source>
        <strain evidence="4">L227-S17</strain>
    </source>
</reference>
<dbReference type="Proteomes" id="UP000521676">
    <property type="component" value="Unassembled WGS sequence"/>
</dbReference>
<evidence type="ECO:0000313" key="4">
    <source>
        <dbReference type="EMBL" id="WJW68422.1"/>
    </source>
</evidence>
<dbReference type="EMBL" id="CP128400">
    <property type="protein sequence ID" value="WJW68422.1"/>
    <property type="molecule type" value="Genomic_DNA"/>
</dbReference>
<sequence length="476" mass="52677">MAISRDQKIYNYSRAECFNTLLGLLPILHVRVEPLLSVGLALEEHSADKGEIRVKTMPTTATQTTTVPVSTPSQFRFKFNLEPSGENKCVVKAEASTAGVTDVGLGQLTLRQLLITLSLAQGGKLPVGSIPVFFLDLPVPPFGSPHAKLYDFVNRGYHLARRGQADDAIQEWEAALRINPQCVEVYFHKGVLHMLLDELEQARKDFGEVTRLDPQHLLAKLYYDDITDRLKKRPLDPKPQVNMLEEAPTKRGNLAGAIPTLGSAPGGGHNPVNEEDLPTQVLKRIFNSRLLLKGEGVPIADYEIKEQIISIGRQEDNTIIILNGKVSRHHARIITQSGLSKLVDMGSANGTLLNGRRLATSEQVDLYNGDLVKLGDVDITYINPQQAARPVVTSAPMPPPPQRRPAISPQERFWALNVLGLNPAFTTTPQQIEAQSEVVRRYWEDRVRTAYSPPLRAEAESRLAEVARARTLLLGM</sequence>
<dbReference type="Gene3D" id="2.60.200.20">
    <property type="match status" value="1"/>
</dbReference>
<dbReference type="EMBL" id="JACATZ010000003">
    <property type="protein sequence ID" value="NWJ48489.1"/>
    <property type="molecule type" value="Genomic_DNA"/>
</dbReference>
<evidence type="ECO:0000256" key="1">
    <source>
        <dbReference type="PROSITE-ProRule" id="PRU00339"/>
    </source>
</evidence>
<dbReference type="SMART" id="SM00028">
    <property type="entry name" value="TPR"/>
    <property type="match status" value="2"/>
</dbReference>